<protein>
    <submittedName>
        <fullName evidence="1">Uncharacterized protein</fullName>
    </submittedName>
</protein>
<name>A0A4D7JM52_9BACT</name>
<sequence length="78" mass="9258">MSQVFTNISLKSRQLRKSIPLKKTITSHFFYISISQLYLYRRLNVFGIADLVGINLYDKTLEINIQDYDKQIHINHQL</sequence>
<proteinExistence type="predicted"/>
<dbReference type="Proteomes" id="UP000298616">
    <property type="component" value="Chromosome"/>
</dbReference>
<keyword evidence="2" id="KW-1185">Reference proteome</keyword>
<accession>A0A4D7JM52</accession>
<organism evidence="1 2">
    <name type="scientific">Mangrovivirga cuniculi</name>
    <dbReference type="NCBI Taxonomy" id="2715131"/>
    <lineage>
        <taxon>Bacteria</taxon>
        <taxon>Pseudomonadati</taxon>
        <taxon>Bacteroidota</taxon>
        <taxon>Cytophagia</taxon>
        <taxon>Cytophagales</taxon>
        <taxon>Mangrovivirgaceae</taxon>
        <taxon>Mangrovivirga</taxon>
    </lineage>
</organism>
<gene>
    <name evidence="1" type="ORF">DCC35_20385</name>
</gene>
<dbReference type="KEGG" id="fpf:DCC35_20385"/>
<evidence type="ECO:0000313" key="2">
    <source>
        <dbReference type="Proteomes" id="UP000298616"/>
    </source>
</evidence>
<evidence type="ECO:0000313" key="1">
    <source>
        <dbReference type="EMBL" id="QCK16919.1"/>
    </source>
</evidence>
<reference evidence="1 2" key="1">
    <citation type="submission" date="2018-04" db="EMBL/GenBank/DDBJ databases">
        <title>Complete genome uncultured novel isolate.</title>
        <authorList>
            <person name="Merlino G."/>
        </authorList>
    </citation>
    <scope>NUCLEOTIDE SEQUENCE [LARGE SCALE GENOMIC DNA]</scope>
    <source>
        <strain evidence="2">R1DC9</strain>
    </source>
</reference>
<dbReference type="AlphaFoldDB" id="A0A4D7JM52"/>
<dbReference type="EMBL" id="CP028923">
    <property type="protein sequence ID" value="QCK16919.1"/>
    <property type="molecule type" value="Genomic_DNA"/>
</dbReference>